<sequence length="192" mass="21822">MINTNVIIPTYNAVELLKECVNSISKHTDEEYEIIVVDNGSDDGTYEYCCKERITMISLPWQQTFITACNNGLKLSSGENLVIMTEKTIVKPHWLTDMLEGVYLADQIGIARPTSTAYVNESGLNKWQRIEQISNECILMKRELIVKIGYFQKPQTPGSGIFDDYCERARQAGYRWVKAGKVEINRNGGRQS</sequence>
<proteinExistence type="predicted"/>
<dbReference type="Pfam" id="PF00535">
    <property type="entry name" value="Glycos_transf_2"/>
    <property type="match status" value="1"/>
</dbReference>
<dbReference type="PANTHER" id="PTHR43179:SF7">
    <property type="entry name" value="RHAMNOSYLTRANSFERASE WBBL"/>
    <property type="match status" value="1"/>
</dbReference>
<dbReference type="Proteomes" id="UP000680304">
    <property type="component" value="Unassembled WGS sequence"/>
</dbReference>
<name>A0ABQ4NC96_9BACL</name>
<dbReference type="PANTHER" id="PTHR43179">
    <property type="entry name" value="RHAMNOSYLTRANSFERASE WBBL"/>
    <property type="match status" value="1"/>
</dbReference>
<comment type="caution">
    <text evidence="2">The sequence shown here is derived from an EMBL/GenBank/DDBJ whole genome shotgun (WGS) entry which is preliminary data.</text>
</comment>
<dbReference type="InterPro" id="IPR029044">
    <property type="entry name" value="Nucleotide-diphossugar_trans"/>
</dbReference>
<evidence type="ECO:0000313" key="3">
    <source>
        <dbReference type="Proteomes" id="UP000680304"/>
    </source>
</evidence>
<dbReference type="InterPro" id="IPR001173">
    <property type="entry name" value="Glyco_trans_2-like"/>
</dbReference>
<evidence type="ECO:0000259" key="1">
    <source>
        <dbReference type="Pfam" id="PF00535"/>
    </source>
</evidence>
<accession>A0ABQ4NC96</accession>
<reference evidence="2 3" key="1">
    <citation type="submission" date="2021-04" db="EMBL/GenBank/DDBJ databases">
        <title>Draft genome sequence of Paenibacillus cisolokensis, LC2-13A.</title>
        <authorList>
            <person name="Uke A."/>
            <person name="Chhe C."/>
            <person name="Baramee S."/>
            <person name="Kosugi A."/>
        </authorList>
    </citation>
    <scope>NUCLEOTIDE SEQUENCE [LARGE SCALE GENOMIC DNA]</scope>
    <source>
        <strain evidence="2 3">LC2-13A</strain>
    </source>
</reference>
<dbReference type="EMBL" id="BOVJ01000136">
    <property type="protein sequence ID" value="GIQ65506.1"/>
    <property type="molecule type" value="Genomic_DNA"/>
</dbReference>
<keyword evidence="3" id="KW-1185">Reference proteome</keyword>
<organism evidence="2 3">
    <name type="scientific">Paenibacillus cisolokensis</name>
    <dbReference type="NCBI Taxonomy" id="1658519"/>
    <lineage>
        <taxon>Bacteria</taxon>
        <taxon>Bacillati</taxon>
        <taxon>Bacillota</taxon>
        <taxon>Bacilli</taxon>
        <taxon>Bacillales</taxon>
        <taxon>Paenibacillaceae</taxon>
        <taxon>Paenibacillus</taxon>
    </lineage>
</organism>
<dbReference type="RefSeq" id="WP_062495558.1">
    <property type="nucleotide sequence ID" value="NZ_BOVJ01000136.1"/>
</dbReference>
<gene>
    <name evidence="2" type="ORF">PACILC2_40740</name>
</gene>
<protein>
    <submittedName>
        <fullName evidence="2">Glycosyl transferase</fullName>
    </submittedName>
</protein>
<evidence type="ECO:0000313" key="2">
    <source>
        <dbReference type="EMBL" id="GIQ65506.1"/>
    </source>
</evidence>
<keyword evidence="2" id="KW-0808">Transferase</keyword>
<dbReference type="Gene3D" id="3.90.550.10">
    <property type="entry name" value="Spore Coat Polysaccharide Biosynthesis Protein SpsA, Chain A"/>
    <property type="match status" value="1"/>
</dbReference>
<dbReference type="GO" id="GO:0016740">
    <property type="term" value="F:transferase activity"/>
    <property type="evidence" value="ECO:0007669"/>
    <property type="project" value="UniProtKB-KW"/>
</dbReference>
<feature type="domain" description="Glycosyltransferase 2-like" evidence="1">
    <location>
        <begin position="6"/>
        <end position="102"/>
    </location>
</feature>
<dbReference type="SUPFAM" id="SSF53448">
    <property type="entry name" value="Nucleotide-diphospho-sugar transferases"/>
    <property type="match status" value="1"/>
</dbReference>